<sequence length="55" mass="6365">MSPLSLEIERQPRRVLKRGMRDPNRLWPCYEAILTARGTPITKAESGYRGLVSMY</sequence>
<organism evidence="1 2">
    <name type="scientific">Candidatus Thiodiazotropha lotti</name>
    <dbReference type="NCBI Taxonomy" id="2792787"/>
    <lineage>
        <taxon>Bacteria</taxon>
        <taxon>Pseudomonadati</taxon>
        <taxon>Pseudomonadota</taxon>
        <taxon>Gammaproteobacteria</taxon>
        <taxon>Chromatiales</taxon>
        <taxon>Sedimenticolaceae</taxon>
        <taxon>Candidatus Thiodiazotropha</taxon>
    </lineage>
</organism>
<evidence type="ECO:0000313" key="2">
    <source>
        <dbReference type="Proteomes" id="UP000886687"/>
    </source>
</evidence>
<proteinExistence type="predicted"/>
<name>A0A9E4K8L9_9GAMM</name>
<evidence type="ECO:0000313" key="1">
    <source>
        <dbReference type="EMBL" id="MCG7940379.1"/>
    </source>
</evidence>
<gene>
    <name evidence="1" type="ORF">JAZ04_16215</name>
</gene>
<protein>
    <submittedName>
        <fullName evidence="1">Uncharacterized protein</fullName>
    </submittedName>
</protein>
<comment type="caution">
    <text evidence="1">The sequence shown here is derived from an EMBL/GenBank/DDBJ whole genome shotgun (WGS) entry which is preliminary data.</text>
</comment>
<accession>A0A9E4K8L9</accession>
<dbReference type="Proteomes" id="UP000886687">
    <property type="component" value="Unassembled WGS sequence"/>
</dbReference>
<dbReference type="EMBL" id="JAEPDI010000013">
    <property type="protein sequence ID" value="MCG7940379.1"/>
    <property type="molecule type" value="Genomic_DNA"/>
</dbReference>
<dbReference type="AlphaFoldDB" id="A0A9E4K8L9"/>
<reference evidence="1" key="1">
    <citation type="journal article" date="2021" name="Proc. Natl. Acad. Sci. U.S.A.">
        <title>Global biogeography of chemosynthetic symbionts reveals both localized and globally distributed symbiont groups. .</title>
        <authorList>
            <person name="Osvatic J.T."/>
            <person name="Wilkins L.G.E."/>
            <person name="Leibrecht L."/>
            <person name="Leray M."/>
            <person name="Zauner S."/>
            <person name="Polzin J."/>
            <person name="Camacho Y."/>
            <person name="Gros O."/>
            <person name="van Gils J.A."/>
            <person name="Eisen J.A."/>
            <person name="Petersen J.M."/>
            <person name="Yuen B."/>
        </authorList>
    </citation>
    <scope>NUCLEOTIDE SEQUENCE</scope>
    <source>
        <strain evidence="1">MAGL173</strain>
    </source>
</reference>